<keyword evidence="3" id="KW-1185">Reference proteome</keyword>
<proteinExistence type="predicted"/>
<gene>
    <name evidence="2" type="ORF">H4683_003680</name>
</gene>
<dbReference type="AlphaFoldDB" id="A0A927MLH0"/>
<evidence type="ECO:0000259" key="1">
    <source>
        <dbReference type="Pfam" id="PF05572"/>
    </source>
</evidence>
<sequence>MWIVNCSNHAGTTSYTYNFEIGLGNEYKGYTYNGLLRWNGTNEVSIIQNPISQNIVKSHGGPDTSTVAKTTSWANSTTGHKTRWEISYNRYLMGNRTTDQNNSTATHELGHTIGLSDLYNSTNKNKVMYGVGDRTVHTPSSYDIAGAREAVK</sequence>
<evidence type="ECO:0000313" key="2">
    <source>
        <dbReference type="EMBL" id="MBE1556555.1"/>
    </source>
</evidence>
<dbReference type="EMBL" id="JADBEL010000029">
    <property type="protein sequence ID" value="MBE1556555.1"/>
    <property type="molecule type" value="Genomic_DNA"/>
</dbReference>
<dbReference type="GO" id="GO:0008237">
    <property type="term" value="F:metallopeptidase activity"/>
    <property type="evidence" value="ECO:0007669"/>
    <property type="project" value="InterPro"/>
</dbReference>
<evidence type="ECO:0000313" key="3">
    <source>
        <dbReference type="Proteomes" id="UP000658225"/>
    </source>
</evidence>
<name>A0A927MLH0_9BACL</name>
<dbReference type="RefSeq" id="WP_192600191.1">
    <property type="nucleotide sequence ID" value="NZ_JADBEL010000029.1"/>
</dbReference>
<dbReference type="InterPro" id="IPR008754">
    <property type="entry name" value="Peptidase_M43"/>
</dbReference>
<dbReference type="SUPFAM" id="SSF55486">
    <property type="entry name" value="Metalloproteases ('zincins'), catalytic domain"/>
    <property type="match status" value="1"/>
</dbReference>
<dbReference type="Pfam" id="PF05572">
    <property type="entry name" value="Peptidase_M43"/>
    <property type="match status" value="1"/>
</dbReference>
<reference evidence="2" key="1">
    <citation type="submission" date="2020-10" db="EMBL/GenBank/DDBJ databases">
        <title>Genomic Encyclopedia of Type Strains, Phase IV (KMG-IV): sequencing the most valuable type-strain genomes for metagenomic binning, comparative biology and taxonomic classification.</title>
        <authorList>
            <person name="Goeker M."/>
        </authorList>
    </citation>
    <scope>NUCLEOTIDE SEQUENCE</scope>
    <source>
        <strain evidence="2">DSM 13886</strain>
    </source>
</reference>
<feature type="domain" description="Peptidase M43 pregnancy-associated plasma-A" evidence="1">
    <location>
        <begin position="66"/>
        <end position="141"/>
    </location>
</feature>
<accession>A0A927MLH0</accession>
<comment type="caution">
    <text evidence="2">The sequence shown here is derived from an EMBL/GenBank/DDBJ whole genome shotgun (WGS) entry which is preliminary data.</text>
</comment>
<dbReference type="InterPro" id="IPR024079">
    <property type="entry name" value="MetalloPept_cat_dom_sf"/>
</dbReference>
<protein>
    <recommendedName>
        <fullName evidence="1">Peptidase M43 pregnancy-associated plasma-A domain-containing protein</fullName>
    </recommendedName>
</protein>
<organism evidence="2 3">
    <name type="scientific">Sporosarcina limicola</name>
    <dbReference type="NCBI Taxonomy" id="34101"/>
    <lineage>
        <taxon>Bacteria</taxon>
        <taxon>Bacillati</taxon>
        <taxon>Bacillota</taxon>
        <taxon>Bacilli</taxon>
        <taxon>Bacillales</taxon>
        <taxon>Caryophanaceae</taxon>
        <taxon>Sporosarcina</taxon>
    </lineage>
</organism>
<dbReference type="Proteomes" id="UP000658225">
    <property type="component" value="Unassembled WGS sequence"/>
</dbReference>
<dbReference type="Gene3D" id="3.40.390.10">
    <property type="entry name" value="Collagenase (Catalytic Domain)"/>
    <property type="match status" value="1"/>
</dbReference>